<name>A0A7H8XID8_9ACTN</name>
<sequence length="511" mass="55712">MAQISVRRKLGWLLATNRRLGPDPALRCGNGFARAVGGSTSPSSVTRWERGQVAAGRRTIRRYEQLLGLPTGQLTTVSDAMVRLETSTRLRTGVGRLDDVALDTLLEKIGGDAPLHGAEWVQLTEQIESSPGLVLHPRRLWRTIAERLLTELIVAEKGEWLHRSEAMSRLLEHPVARAHAVAACIALVEDDTSPVVVEPLGLLDVVSDDTANRYVFQQLTHPKGERAFQGALRTASRKIRHGHFTESQLRRLAPVVREALHDPPPDPDRLALALDVARLLSGRAPARAALRGMVPPDQPAARWMWTSTRLAEPATARAVSLSLARLTQAQHRSEAAEPDEVLAGVIEEALYSSSPDRRLLHGQLLAATPLREALGNAFLTEATAGLGRRDETFAVTALPAMTVLNVSTHRPLIGRILSGPGFSPTLRHAAARALPHCPGRFPEPVWRTILARQLARSQGVTGRIEADVLRAIVYGIGTDGHTELLAAIRADPALPPDCRSTAHWQLSQARR</sequence>
<evidence type="ECO:0000313" key="2">
    <source>
        <dbReference type="EMBL" id="QLD24390.1"/>
    </source>
</evidence>
<dbReference type="RefSeq" id="WP_178063942.1">
    <property type="nucleotide sequence ID" value="NZ_JBICTT010000002.1"/>
</dbReference>
<dbReference type="GeneID" id="301310873"/>
<dbReference type="KEGG" id="mcab:HXZ27_09370"/>
<dbReference type="PROSITE" id="PS50943">
    <property type="entry name" value="HTH_CROC1"/>
    <property type="match status" value="1"/>
</dbReference>
<evidence type="ECO:0000313" key="3">
    <source>
        <dbReference type="Proteomes" id="UP000509335"/>
    </source>
</evidence>
<dbReference type="EMBL" id="CP058322">
    <property type="protein sequence ID" value="QLD24390.1"/>
    <property type="molecule type" value="Genomic_DNA"/>
</dbReference>
<reference evidence="2 3" key="1">
    <citation type="submission" date="2020-07" db="EMBL/GenBank/DDBJ databases">
        <title>A bifunctional nitrone conjugated secondary metabolite targeting the ribosome.</title>
        <authorList>
            <person name="Limbrick E.M."/>
            <person name="Graf M."/>
            <person name="Derewacz D.K."/>
            <person name="Nguyen F."/>
            <person name="Spraggins J.M."/>
            <person name="Wieland M."/>
            <person name="Ynigez-Gutierrez A.E."/>
            <person name="Reisman B.J."/>
            <person name="Zinshteyn B."/>
            <person name="McCulloch K."/>
            <person name="Iverson T.M."/>
            <person name="Green R."/>
            <person name="Wilson D.N."/>
            <person name="Bachmann B.O."/>
        </authorList>
    </citation>
    <scope>NUCLEOTIDE SEQUENCE [LARGE SCALE GENOMIC DNA]</scope>
    <source>
        <strain evidence="3">aurantiaca</strain>
    </source>
</reference>
<proteinExistence type="predicted"/>
<feature type="domain" description="HTH cro/C1-type" evidence="1">
    <location>
        <begin position="41"/>
        <end position="74"/>
    </location>
</feature>
<dbReference type="AlphaFoldDB" id="A0A7H8XID8"/>
<accession>A0A7H8XID8</accession>
<dbReference type="InterPro" id="IPR001387">
    <property type="entry name" value="Cro/C1-type_HTH"/>
</dbReference>
<evidence type="ECO:0000259" key="1">
    <source>
        <dbReference type="PROSITE" id="PS50943"/>
    </source>
</evidence>
<organism evidence="2 3">
    <name type="scientific">Micromonospora carbonacea</name>
    <dbReference type="NCBI Taxonomy" id="47853"/>
    <lineage>
        <taxon>Bacteria</taxon>
        <taxon>Bacillati</taxon>
        <taxon>Actinomycetota</taxon>
        <taxon>Actinomycetes</taxon>
        <taxon>Micromonosporales</taxon>
        <taxon>Micromonosporaceae</taxon>
        <taxon>Micromonospora</taxon>
    </lineage>
</organism>
<gene>
    <name evidence="2" type="ORF">HXZ27_09370</name>
</gene>
<protein>
    <recommendedName>
        <fullName evidence="1">HTH cro/C1-type domain-containing protein</fullName>
    </recommendedName>
</protein>
<dbReference type="Proteomes" id="UP000509335">
    <property type="component" value="Chromosome"/>
</dbReference>